<name>A0A6A7AIQ6_9PLEO</name>
<proteinExistence type="inferred from homology"/>
<dbReference type="Gene3D" id="3.40.630.10">
    <property type="entry name" value="Zn peptidases"/>
    <property type="match status" value="2"/>
</dbReference>
<dbReference type="InterPro" id="IPR002933">
    <property type="entry name" value="Peptidase_M20"/>
</dbReference>
<dbReference type="SUPFAM" id="SSF53187">
    <property type="entry name" value="Zn-dependent exopeptidases"/>
    <property type="match status" value="1"/>
</dbReference>
<evidence type="ECO:0000313" key="4">
    <source>
        <dbReference type="Proteomes" id="UP000799424"/>
    </source>
</evidence>
<dbReference type="PANTHER" id="PTHR11014:SF63">
    <property type="entry name" value="METALLOPEPTIDASE, PUTATIVE (AFU_ORTHOLOGUE AFUA_6G09600)-RELATED"/>
    <property type="match status" value="1"/>
</dbReference>
<protein>
    <submittedName>
        <fullName evidence="3">Zn-dependent exopeptidase</fullName>
    </submittedName>
</protein>
<dbReference type="Proteomes" id="UP000799424">
    <property type="component" value="Unassembled WGS sequence"/>
</dbReference>
<evidence type="ECO:0000256" key="1">
    <source>
        <dbReference type="ARBA" id="ARBA00006247"/>
    </source>
</evidence>
<reference evidence="3" key="1">
    <citation type="journal article" date="2020" name="Stud. Mycol.">
        <title>101 Dothideomycetes genomes: a test case for predicting lifestyles and emergence of pathogens.</title>
        <authorList>
            <person name="Haridas S."/>
            <person name="Albert R."/>
            <person name="Binder M."/>
            <person name="Bloem J."/>
            <person name="Labutti K."/>
            <person name="Salamov A."/>
            <person name="Andreopoulos B."/>
            <person name="Baker S."/>
            <person name="Barry K."/>
            <person name="Bills G."/>
            <person name="Bluhm B."/>
            <person name="Cannon C."/>
            <person name="Castanera R."/>
            <person name="Culley D."/>
            <person name="Daum C."/>
            <person name="Ezra D."/>
            <person name="Gonzalez J."/>
            <person name="Henrissat B."/>
            <person name="Kuo A."/>
            <person name="Liang C."/>
            <person name="Lipzen A."/>
            <person name="Lutzoni F."/>
            <person name="Magnuson J."/>
            <person name="Mondo S."/>
            <person name="Nolan M."/>
            <person name="Ohm R."/>
            <person name="Pangilinan J."/>
            <person name="Park H.-J."/>
            <person name="Ramirez L."/>
            <person name="Alfaro M."/>
            <person name="Sun H."/>
            <person name="Tritt A."/>
            <person name="Yoshinaga Y."/>
            <person name="Zwiers L.-H."/>
            <person name="Turgeon B."/>
            <person name="Goodwin S."/>
            <person name="Spatafora J."/>
            <person name="Crous P."/>
            <person name="Grigoriev I."/>
        </authorList>
    </citation>
    <scope>NUCLEOTIDE SEQUENCE</scope>
    <source>
        <strain evidence="3">CBS 113818</strain>
    </source>
</reference>
<dbReference type="OrthoDB" id="6119954at2759"/>
<accession>A0A6A7AIQ6</accession>
<sequence length="373" mass="41031">MSHKDTSRLKDIIERNRPHLEQYQDLYRELHADPELSGQEANSASKISRALKEHQELEVISNLGGHGVVGIFKNGEGPVVLLISELDALPLEERTSLPYASKKHMTDTRGNIVPVLHGCGHDIHMASLLAAIDLVLRARSAWSGTLIALFQPAEETFQGAQAMLNDGLYSKIPRPSILLAQNTTKDKAGRVLISTGPVMAVCESYTIRVHGKTATAQAYIYASTQSSLARTHSFAYNRLVVRAECVASRLERELDIERMRCAPPTVNDDCATSILKESLLTVFGGDVRKMEPDTASEEFSMLARPYNIPYVYWNLGSTDPETWDEAEGKGEVDGIPGNHSSEFRPVVEESLRRGMDAMAVATLTFLGEGVGRV</sequence>
<keyword evidence="4" id="KW-1185">Reference proteome</keyword>
<dbReference type="GO" id="GO:0016787">
    <property type="term" value="F:hydrolase activity"/>
    <property type="evidence" value="ECO:0007669"/>
    <property type="project" value="InterPro"/>
</dbReference>
<feature type="region of interest" description="Disordered" evidence="2">
    <location>
        <begin position="322"/>
        <end position="341"/>
    </location>
</feature>
<dbReference type="Pfam" id="PF01546">
    <property type="entry name" value="Peptidase_M20"/>
    <property type="match status" value="1"/>
</dbReference>
<organism evidence="3 4">
    <name type="scientific">Ophiobolus disseminans</name>
    <dbReference type="NCBI Taxonomy" id="1469910"/>
    <lineage>
        <taxon>Eukaryota</taxon>
        <taxon>Fungi</taxon>
        <taxon>Dikarya</taxon>
        <taxon>Ascomycota</taxon>
        <taxon>Pezizomycotina</taxon>
        <taxon>Dothideomycetes</taxon>
        <taxon>Pleosporomycetidae</taxon>
        <taxon>Pleosporales</taxon>
        <taxon>Pleosporineae</taxon>
        <taxon>Phaeosphaeriaceae</taxon>
        <taxon>Ophiobolus</taxon>
    </lineage>
</organism>
<comment type="similarity">
    <text evidence="1">Belongs to the peptidase M20A family.</text>
</comment>
<gene>
    <name evidence="3" type="ORF">CC86DRAFT_376109</name>
</gene>
<dbReference type="EMBL" id="MU006216">
    <property type="protein sequence ID" value="KAF2832834.1"/>
    <property type="molecule type" value="Genomic_DNA"/>
</dbReference>
<evidence type="ECO:0000313" key="3">
    <source>
        <dbReference type="EMBL" id="KAF2832834.1"/>
    </source>
</evidence>
<evidence type="ECO:0000256" key="2">
    <source>
        <dbReference type="SAM" id="MobiDB-lite"/>
    </source>
</evidence>
<dbReference type="PANTHER" id="PTHR11014">
    <property type="entry name" value="PEPTIDASE M20 FAMILY MEMBER"/>
    <property type="match status" value="1"/>
</dbReference>
<dbReference type="AlphaFoldDB" id="A0A6A7AIQ6"/>
<dbReference type="InterPro" id="IPR017439">
    <property type="entry name" value="Amidohydrolase"/>
</dbReference>